<dbReference type="InterPro" id="IPR036758">
    <property type="entry name" value="At5g01610-like"/>
</dbReference>
<dbReference type="Pfam" id="PF04398">
    <property type="entry name" value="DUF538"/>
    <property type="match status" value="1"/>
</dbReference>
<dbReference type="AlphaFoldDB" id="A9NQ66"/>
<evidence type="ECO:0000313" key="1">
    <source>
        <dbReference type="EMBL" id="ABK22777.1"/>
    </source>
</evidence>
<sequence>MALQVANDQRAGAEIYHGSEICKQKSKELLADIGLPTGLLPLDELEETGYVKETGFVWLKQKKKTEHQFKKIGKMVQYGTEITAYVEQRKMKKLTGVKSKELFLWITICEISIDDPSSGKIYFKSSTGVGKTFPASAFEIEENGNK</sequence>
<dbReference type="PANTHER" id="PTHR31676">
    <property type="entry name" value="T31J12.3 PROTEIN-RELATED"/>
    <property type="match status" value="1"/>
</dbReference>
<name>A9NQ66_PICSI</name>
<dbReference type="Gene3D" id="2.30.240.10">
    <property type="entry name" value="At5g01610-like"/>
    <property type="match status" value="1"/>
</dbReference>
<organism evidence="1">
    <name type="scientific">Picea sitchensis</name>
    <name type="common">Sitka spruce</name>
    <name type="synonym">Pinus sitchensis</name>
    <dbReference type="NCBI Taxonomy" id="3332"/>
    <lineage>
        <taxon>Eukaryota</taxon>
        <taxon>Viridiplantae</taxon>
        <taxon>Streptophyta</taxon>
        <taxon>Embryophyta</taxon>
        <taxon>Tracheophyta</taxon>
        <taxon>Spermatophyta</taxon>
        <taxon>Pinopsida</taxon>
        <taxon>Pinidae</taxon>
        <taxon>Conifers I</taxon>
        <taxon>Pinales</taxon>
        <taxon>Pinaceae</taxon>
        <taxon>Picea</taxon>
    </lineage>
</organism>
<dbReference type="EMBL" id="EF083430">
    <property type="protein sequence ID" value="ABK22777.1"/>
    <property type="molecule type" value="mRNA"/>
</dbReference>
<dbReference type="OMA" id="KPAMEKN"/>
<dbReference type="InterPro" id="IPR007493">
    <property type="entry name" value="DUF538"/>
</dbReference>
<reference evidence="1" key="1">
    <citation type="journal article" date="2008" name="BMC Genomics">
        <title>A conifer genomics resource of 200,000 spruce (Picea spp.) ESTs and 6,464 high-quality, sequence-finished full-length cDNAs for Sitka spruce (Picea sitchensis).</title>
        <authorList>
            <person name="Ralph S.G."/>
            <person name="Chun H.J."/>
            <person name="Kolosova N."/>
            <person name="Cooper D."/>
            <person name="Oddy C."/>
            <person name="Ritland C.E."/>
            <person name="Kirkpatrick R."/>
            <person name="Moore R."/>
            <person name="Barber S."/>
            <person name="Holt R.A."/>
            <person name="Jones S.J."/>
            <person name="Marra M.A."/>
            <person name="Douglas C.J."/>
            <person name="Ritland K."/>
            <person name="Bohlmann J."/>
        </authorList>
    </citation>
    <scope>NUCLEOTIDE SEQUENCE</scope>
    <source>
        <tissue evidence="1">Green portion of the leader tissue</tissue>
    </source>
</reference>
<protein>
    <submittedName>
        <fullName evidence="1">Uncharacterized protein</fullName>
    </submittedName>
</protein>
<accession>A9NQ66</accession>
<proteinExistence type="evidence at transcript level"/>
<dbReference type="PANTHER" id="PTHR31676:SF10">
    <property type="entry name" value="EXPRESSED PROTEIN"/>
    <property type="match status" value="1"/>
</dbReference>
<dbReference type="SUPFAM" id="SSF141562">
    <property type="entry name" value="At5g01610-like"/>
    <property type="match status" value="1"/>
</dbReference>